<dbReference type="EMBL" id="JAAGLU010000015">
    <property type="protein sequence ID" value="NEC87951.1"/>
    <property type="molecule type" value="Genomic_DNA"/>
</dbReference>
<protein>
    <recommendedName>
        <fullName evidence="2">Calcium-binding protein</fullName>
    </recommendedName>
</protein>
<proteinExistence type="predicted"/>
<dbReference type="AlphaFoldDB" id="A0A6B3BU93"/>
<accession>A0A6B3BU93</accession>
<reference evidence="1" key="1">
    <citation type="submission" date="2020-01" db="EMBL/GenBank/DDBJ databases">
        <title>Insect and environment-associated Actinomycetes.</title>
        <authorList>
            <person name="Currrie C."/>
            <person name="Chevrette M."/>
            <person name="Carlson C."/>
            <person name="Stubbendieck R."/>
            <person name="Wendt-Pienkowski E."/>
        </authorList>
    </citation>
    <scope>NUCLEOTIDE SEQUENCE</scope>
    <source>
        <strain evidence="1">SID12501</strain>
    </source>
</reference>
<evidence type="ECO:0008006" key="2">
    <source>
        <dbReference type="Google" id="ProtNLM"/>
    </source>
</evidence>
<sequence>MVRGFFVRRSIGFSVGAGVLGFVVLGVFALPAGAAESDITFSKIVFNGGKPIVVGTTNYVDVSLTFTVKSSVAIKEDSLQVFAYRGTDGVDYGEIGGLWEQESECKKSTSGGVTTRTCERIISVDPRGIQGSLRNLVNSDAKAWKTYGKARTTAGGSDTDKNSATVSLKRHAKLTVDATPEPVVAGKTVTVTGKITRANWSKHRYDGYARSSVKLQFKAAGASSYRTVKTVTSSSTGALKATATASVDGSWRWSYWGNSTTGSQTSAGDYVDVR</sequence>
<gene>
    <name evidence="1" type="ORF">G3I71_19425</name>
</gene>
<organism evidence="1">
    <name type="scientific">Streptomyces sp. SID12501</name>
    <dbReference type="NCBI Taxonomy" id="2706042"/>
    <lineage>
        <taxon>Bacteria</taxon>
        <taxon>Bacillati</taxon>
        <taxon>Actinomycetota</taxon>
        <taxon>Actinomycetes</taxon>
        <taxon>Kitasatosporales</taxon>
        <taxon>Streptomycetaceae</taxon>
        <taxon>Streptomyces</taxon>
    </lineage>
</organism>
<comment type="caution">
    <text evidence="1">The sequence shown here is derived from an EMBL/GenBank/DDBJ whole genome shotgun (WGS) entry which is preliminary data.</text>
</comment>
<name>A0A6B3BU93_9ACTN</name>
<evidence type="ECO:0000313" key="1">
    <source>
        <dbReference type="EMBL" id="NEC87951.1"/>
    </source>
</evidence>